<dbReference type="STRING" id="29655.A0A0K9PV01"/>
<dbReference type="FunFam" id="3.30.2300.10:FF:000001">
    <property type="entry name" value="THUMP domain-containing protein 1"/>
    <property type="match status" value="1"/>
</dbReference>
<feature type="region of interest" description="Disordered" evidence="2">
    <location>
        <begin position="214"/>
        <end position="240"/>
    </location>
</feature>
<feature type="region of interest" description="Disordered" evidence="2">
    <location>
        <begin position="143"/>
        <end position="187"/>
    </location>
</feature>
<keyword evidence="5" id="KW-1185">Reference proteome</keyword>
<protein>
    <submittedName>
        <fullName evidence="4">THUMP domain-containing protein</fullName>
    </submittedName>
</protein>
<dbReference type="Proteomes" id="UP000036987">
    <property type="component" value="Unassembled WGS sequence"/>
</dbReference>
<dbReference type="Pfam" id="PF02926">
    <property type="entry name" value="THUMP"/>
    <property type="match status" value="1"/>
</dbReference>
<dbReference type="CDD" id="cd11717">
    <property type="entry name" value="THUMP_THUMPD1_like"/>
    <property type="match status" value="1"/>
</dbReference>
<reference evidence="5" key="1">
    <citation type="journal article" date="2016" name="Nature">
        <title>The genome of the seagrass Zostera marina reveals angiosperm adaptation to the sea.</title>
        <authorList>
            <person name="Olsen J.L."/>
            <person name="Rouze P."/>
            <person name="Verhelst B."/>
            <person name="Lin Y.-C."/>
            <person name="Bayer T."/>
            <person name="Collen J."/>
            <person name="Dattolo E."/>
            <person name="De Paoli E."/>
            <person name="Dittami S."/>
            <person name="Maumus F."/>
            <person name="Michel G."/>
            <person name="Kersting A."/>
            <person name="Lauritano C."/>
            <person name="Lohaus R."/>
            <person name="Toepel M."/>
            <person name="Tonon T."/>
            <person name="Vanneste K."/>
            <person name="Amirebrahimi M."/>
            <person name="Brakel J."/>
            <person name="Bostroem C."/>
            <person name="Chovatia M."/>
            <person name="Grimwood J."/>
            <person name="Jenkins J.W."/>
            <person name="Jueterbock A."/>
            <person name="Mraz A."/>
            <person name="Stam W.T."/>
            <person name="Tice H."/>
            <person name="Bornberg-Bauer E."/>
            <person name="Green P.J."/>
            <person name="Pearson G.A."/>
            <person name="Procaccini G."/>
            <person name="Duarte C.M."/>
            <person name="Schmutz J."/>
            <person name="Reusch T.B.H."/>
            <person name="Van de Peer Y."/>
        </authorList>
    </citation>
    <scope>NUCLEOTIDE SEQUENCE [LARGE SCALE GENOMIC DNA]</scope>
    <source>
        <strain evidence="5">cv. Finnish</strain>
    </source>
</reference>
<dbReference type="EMBL" id="LFYR01000643">
    <property type="protein sequence ID" value="KMZ72055.1"/>
    <property type="molecule type" value="Genomic_DNA"/>
</dbReference>
<dbReference type="SMART" id="SM00981">
    <property type="entry name" value="THUMP"/>
    <property type="match status" value="1"/>
</dbReference>
<gene>
    <name evidence="4" type="ORF">ZOSMA_16G00190</name>
</gene>
<dbReference type="GO" id="GO:0006400">
    <property type="term" value="P:tRNA modification"/>
    <property type="evidence" value="ECO:0000318"/>
    <property type="project" value="GO_Central"/>
</dbReference>
<evidence type="ECO:0000259" key="3">
    <source>
        <dbReference type="PROSITE" id="PS51165"/>
    </source>
</evidence>
<proteinExistence type="predicted"/>
<dbReference type="AlphaFoldDB" id="A0A0K9PV01"/>
<sequence length="426" mass="47966">MTINYQYCKSVGRVIGSYCNPIYFDTVSKFPRLSRSSSEKKEKPFSYSYSTFAAALMPSERRDSAGKPKKRKYIPHGKTVRKGAYPLRPGVQGFFITCDGGRERQASTEVIGLLEDFYEELVDGRDSSDSKAHAVVSKPMNKITKFDSDSDSDSDGSSSDKEGKKDDKTQDLVVKKQRTDSDPPECVAANKMIDKPIDELIQDGFKEIQDINKNEDKKENPDLAANKQCTNADPPECQASNKMVDKPIDELIRDELKEVRDRNKRHFVNLDSGCNGLIFIQMHKRPESPSPTWLVEYMLTKAASTRKHMSRFILRILPAEVTCYASEEEISKAIKPLLSEHFPAVAQTPQKFAVLFEARANTGIDRMTIINAVAKLVPEPHKVDLSNPDKTIIIEVAKTVCSIGVAKRYKELLKYNLRQLTSPIVQ</sequence>
<dbReference type="Gene3D" id="3.30.2300.10">
    <property type="entry name" value="THUMP superfamily"/>
    <property type="match status" value="1"/>
</dbReference>
<feature type="domain" description="THUMP" evidence="3">
    <location>
        <begin position="301"/>
        <end position="407"/>
    </location>
</feature>
<accession>A0A0K9PV01</accession>
<dbReference type="InterPro" id="IPR040183">
    <property type="entry name" value="THUMPD1-like"/>
</dbReference>
<dbReference type="PANTHER" id="PTHR13452">
    <property type="entry name" value="THUMP DOMAIN CONTAINING PROTEIN 1-RELATED"/>
    <property type="match status" value="1"/>
</dbReference>
<name>A0A0K9PV01_ZOSMR</name>
<evidence type="ECO:0000313" key="5">
    <source>
        <dbReference type="Proteomes" id="UP000036987"/>
    </source>
</evidence>
<feature type="compositionally biased region" description="Basic and acidic residues" evidence="2">
    <location>
        <begin position="158"/>
        <end position="181"/>
    </location>
</feature>
<dbReference type="PROSITE" id="PS51165">
    <property type="entry name" value="THUMP"/>
    <property type="match status" value="1"/>
</dbReference>
<dbReference type="GO" id="GO:0003723">
    <property type="term" value="F:RNA binding"/>
    <property type="evidence" value="ECO:0000318"/>
    <property type="project" value="GO_Central"/>
</dbReference>
<organism evidence="4 5">
    <name type="scientific">Zostera marina</name>
    <name type="common">Eelgrass</name>
    <dbReference type="NCBI Taxonomy" id="29655"/>
    <lineage>
        <taxon>Eukaryota</taxon>
        <taxon>Viridiplantae</taxon>
        <taxon>Streptophyta</taxon>
        <taxon>Embryophyta</taxon>
        <taxon>Tracheophyta</taxon>
        <taxon>Spermatophyta</taxon>
        <taxon>Magnoliopsida</taxon>
        <taxon>Liliopsida</taxon>
        <taxon>Zosteraceae</taxon>
        <taxon>Zostera</taxon>
    </lineage>
</organism>
<dbReference type="PANTHER" id="PTHR13452:SF10">
    <property type="entry name" value="THUMP DOMAIN-CONTAINING PROTEIN 1"/>
    <property type="match status" value="1"/>
</dbReference>
<evidence type="ECO:0000256" key="1">
    <source>
        <dbReference type="PROSITE-ProRule" id="PRU00529"/>
    </source>
</evidence>
<dbReference type="SUPFAM" id="SSF143437">
    <property type="entry name" value="THUMP domain-like"/>
    <property type="match status" value="1"/>
</dbReference>
<evidence type="ECO:0000313" key="4">
    <source>
        <dbReference type="EMBL" id="KMZ72055.1"/>
    </source>
</evidence>
<comment type="caution">
    <text evidence="4">The sequence shown here is derived from an EMBL/GenBank/DDBJ whole genome shotgun (WGS) entry which is preliminary data.</text>
</comment>
<keyword evidence="1" id="KW-0694">RNA-binding</keyword>
<dbReference type="OMA" id="DHQKKDD"/>
<dbReference type="InterPro" id="IPR004114">
    <property type="entry name" value="THUMP_dom"/>
</dbReference>
<evidence type="ECO:0000256" key="2">
    <source>
        <dbReference type="SAM" id="MobiDB-lite"/>
    </source>
</evidence>
<dbReference type="OrthoDB" id="367221at2759"/>